<evidence type="ECO:0000256" key="11">
    <source>
        <dbReference type="ARBA" id="ARBA00067136"/>
    </source>
</evidence>
<dbReference type="SUPFAM" id="SSF51412">
    <property type="entry name" value="Inosine monophosphate dehydrogenase (IMPDH)"/>
    <property type="match status" value="1"/>
</dbReference>
<dbReference type="PANTHER" id="PTHR42747">
    <property type="entry name" value="NITRONATE MONOOXYGENASE-RELATED"/>
    <property type="match status" value="1"/>
</dbReference>
<evidence type="ECO:0000256" key="2">
    <source>
        <dbReference type="ARBA" id="ARBA00009881"/>
    </source>
</evidence>
<evidence type="ECO:0000256" key="6">
    <source>
        <dbReference type="ARBA" id="ARBA00022741"/>
    </source>
</evidence>
<protein>
    <recommendedName>
        <fullName evidence="11">Nitronate monooxygenase</fullName>
    </recommendedName>
    <alternativeName>
        <fullName evidence="9">Propionate 3-nitronate monooxygenase</fullName>
    </alternativeName>
</protein>
<dbReference type="Pfam" id="PF03060">
    <property type="entry name" value="NMO"/>
    <property type="match status" value="1"/>
</dbReference>
<comment type="cofactor">
    <cofactor evidence="1">
        <name>FMN</name>
        <dbReference type="ChEBI" id="CHEBI:58210"/>
    </cofactor>
</comment>
<dbReference type="Gene3D" id="3.20.20.70">
    <property type="entry name" value="Aldolase class I"/>
    <property type="match status" value="1"/>
</dbReference>
<sequence>MNLCSILGIEKPIIQAPMAGVQNWELAAAVSNSGGLGSIPCGMLTKDQVLFEIINFRKHSNKTYNLNFFCHKMPEINHQTLEAWEEQLLPYYESFSIKPLNEISGLRVPFDANLADAIEPHKPPILSFHFGLPSAELVTRIKSWGTVIISSATTKEEGVWLEENGADIVIAQGYEAGGHRSMFMTSDASTQLPTLELVACLKHELSVPVVAAGGIATSTDIKEMIRLGASGVQVGTSYLLCDEAKTSAIHRQAIKSKNSVTALTNIFSGRLARGITNKIMKELNFITSKAPEFPYASIAIGPLRSKAESQGKSDFTPLWSGTDRSGCKEISATKLTYELWGDGI</sequence>
<evidence type="ECO:0000313" key="12">
    <source>
        <dbReference type="EMBL" id="QID24527.1"/>
    </source>
</evidence>
<dbReference type="InterPro" id="IPR013785">
    <property type="entry name" value="Aldolase_TIM"/>
</dbReference>
<keyword evidence="12" id="KW-0614">Plasmid</keyword>
<dbReference type="CDD" id="cd04730">
    <property type="entry name" value="NPD_like"/>
    <property type="match status" value="1"/>
</dbReference>
<gene>
    <name evidence="12" type="ORF">PSHA_p00034</name>
</gene>
<keyword evidence="5" id="KW-0288">FMN</keyword>
<keyword evidence="8 12" id="KW-0503">Monooxygenase</keyword>
<evidence type="ECO:0000256" key="4">
    <source>
        <dbReference type="ARBA" id="ARBA00022630"/>
    </source>
</evidence>
<evidence type="ECO:0000256" key="9">
    <source>
        <dbReference type="ARBA" id="ARBA00031155"/>
    </source>
</evidence>
<evidence type="ECO:0000256" key="3">
    <source>
        <dbReference type="ARBA" id="ARBA00022575"/>
    </source>
</evidence>
<dbReference type="GO" id="GO:0000166">
    <property type="term" value="F:nucleotide binding"/>
    <property type="evidence" value="ECO:0007669"/>
    <property type="project" value="UniProtKB-KW"/>
</dbReference>
<reference evidence="12" key="1">
    <citation type="submission" date="2019-09" db="EMBL/GenBank/DDBJ databases">
        <authorList>
            <person name="Qi W."/>
            <person name="Colarusso A."/>
            <person name="Olombrada M."/>
            <person name="Parrilli E."/>
            <person name="Patrignani A."/>
            <person name="Tutino M.L."/>
            <person name="Toll-Riera M."/>
        </authorList>
    </citation>
    <scope>NUCLEOTIDE SEQUENCE</scope>
    <source>
        <strain evidence="12">TAC125</strain>
        <plasmid evidence="12">pMEGA</plasmid>
    </source>
</reference>
<comment type="catalytic activity">
    <reaction evidence="10">
        <text>3 propionate 3-nitronate + 3 O2 + H2O = 3 3-oxopropanoate + 2 nitrate + nitrite + H2O2 + 3 H(+)</text>
        <dbReference type="Rhea" id="RHEA:57332"/>
        <dbReference type="ChEBI" id="CHEBI:15377"/>
        <dbReference type="ChEBI" id="CHEBI:15378"/>
        <dbReference type="ChEBI" id="CHEBI:15379"/>
        <dbReference type="ChEBI" id="CHEBI:16240"/>
        <dbReference type="ChEBI" id="CHEBI:16301"/>
        <dbReference type="ChEBI" id="CHEBI:17632"/>
        <dbReference type="ChEBI" id="CHEBI:33190"/>
        <dbReference type="ChEBI" id="CHEBI:136067"/>
    </reaction>
</comment>
<proteinExistence type="inferred from homology"/>
<dbReference type="GO" id="GO:0018580">
    <property type="term" value="F:nitronate monooxygenase activity"/>
    <property type="evidence" value="ECO:0007669"/>
    <property type="project" value="InterPro"/>
</dbReference>
<evidence type="ECO:0000256" key="8">
    <source>
        <dbReference type="ARBA" id="ARBA00023033"/>
    </source>
</evidence>
<dbReference type="GO" id="GO:0009636">
    <property type="term" value="P:response to toxic substance"/>
    <property type="evidence" value="ECO:0007669"/>
    <property type="project" value="UniProtKB-KW"/>
</dbReference>
<evidence type="ECO:0000256" key="10">
    <source>
        <dbReference type="ARBA" id="ARBA00049401"/>
    </source>
</evidence>
<dbReference type="AlphaFoldDB" id="A0A6G6AQV3"/>
<keyword evidence="3" id="KW-0216">Detoxification</keyword>
<name>A0A6G6AQV3_PSET1</name>
<accession>A0A6G6AQV3</accession>
<keyword evidence="6" id="KW-0547">Nucleotide-binding</keyword>
<dbReference type="EMBL" id="MN400773">
    <property type="protein sequence ID" value="QID24527.1"/>
    <property type="molecule type" value="Genomic_DNA"/>
</dbReference>
<evidence type="ECO:0000256" key="1">
    <source>
        <dbReference type="ARBA" id="ARBA00001917"/>
    </source>
</evidence>
<evidence type="ECO:0000256" key="5">
    <source>
        <dbReference type="ARBA" id="ARBA00022643"/>
    </source>
</evidence>
<keyword evidence="7" id="KW-0560">Oxidoreductase</keyword>
<organism evidence="12">
    <name type="scientific">Pseudoalteromonas translucida (strain TAC 125)</name>
    <dbReference type="NCBI Taxonomy" id="326442"/>
    <lineage>
        <taxon>Bacteria</taxon>
        <taxon>Pseudomonadati</taxon>
        <taxon>Pseudomonadota</taxon>
        <taxon>Gammaproteobacteria</taxon>
        <taxon>Alteromonadales</taxon>
        <taxon>Pseudoalteromonadaceae</taxon>
        <taxon>Pseudoalteromonas</taxon>
    </lineage>
</organism>
<dbReference type="InterPro" id="IPR004136">
    <property type="entry name" value="NMO"/>
</dbReference>
<evidence type="ECO:0000256" key="7">
    <source>
        <dbReference type="ARBA" id="ARBA00023002"/>
    </source>
</evidence>
<keyword evidence="4" id="KW-0285">Flavoprotein</keyword>
<dbReference type="RefSeq" id="WP_181718156.1">
    <property type="nucleotide sequence ID" value="NZ_MN400773.1"/>
</dbReference>
<comment type="similarity">
    <text evidence="2">Belongs to the nitronate monooxygenase family. NMO class I subfamily.</text>
</comment>
<geneLocation type="plasmid" evidence="12">
    <name>pMEGA</name>
</geneLocation>
<dbReference type="PANTHER" id="PTHR42747:SF3">
    <property type="entry name" value="NITRONATE MONOOXYGENASE-RELATED"/>
    <property type="match status" value="1"/>
</dbReference>
<dbReference type="FunFam" id="3.20.20.70:FF:000154">
    <property type="entry name" value="Probable nitronate monooxygenase"/>
    <property type="match status" value="1"/>
</dbReference>